<keyword evidence="2" id="KW-1185">Reference proteome</keyword>
<organism evidence="1 2">
    <name type="scientific">Pangasianodon gigas</name>
    <name type="common">Mekong giant catfish</name>
    <name type="synonym">Pangasius gigas</name>
    <dbReference type="NCBI Taxonomy" id="30993"/>
    <lineage>
        <taxon>Eukaryota</taxon>
        <taxon>Metazoa</taxon>
        <taxon>Chordata</taxon>
        <taxon>Craniata</taxon>
        <taxon>Vertebrata</taxon>
        <taxon>Euteleostomi</taxon>
        <taxon>Actinopterygii</taxon>
        <taxon>Neopterygii</taxon>
        <taxon>Teleostei</taxon>
        <taxon>Ostariophysi</taxon>
        <taxon>Siluriformes</taxon>
        <taxon>Pangasiidae</taxon>
        <taxon>Pangasianodon</taxon>
    </lineage>
</organism>
<dbReference type="Proteomes" id="UP000829447">
    <property type="component" value="Linkage Group LG14"/>
</dbReference>
<comment type="caution">
    <text evidence="1">The sequence shown here is derived from an EMBL/GenBank/DDBJ whole genome shotgun (WGS) entry which is preliminary data.</text>
</comment>
<evidence type="ECO:0000313" key="2">
    <source>
        <dbReference type="Proteomes" id="UP000829447"/>
    </source>
</evidence>
<evidence type="ECO:0000313" key="1">
    <source>
        <dbReference type="EMBL" id="MCI4386164.1"/>
    </source>
</evidence>
<name>A0ACC5X518_PANGG</name>
<accession>A0ACC5X518</accession>
<dbReference type="EMBL" id="CM040467">
    <property type="protein sequence ID" value="MCI4386164.1"/>
    <property type="molecule type" value="Genomic_DNA"/>
</dbReference>
<protein>
    <submittedName>
        <fullName evidence="1">Uncharacterized protein</fullName>
    </submittedName>
</protein>
<reference evidence="1 2" key="1">
    <citation type="journal article" date="2022" name="bioRxiv">
        <title>An ancient truncated duplication of the anti-Mullerian hormone receptor type 2 gene is a potential conserved master sex determinant in the Pangasiidae catfish family.</title>
        <authorList>
            <person name="Wen M."/>
            <person name="Pan Q."/>
            <person name="Jouanno E."/>
            <person name="Montfort J."/>
            <person name="Zahm M."/>
            <person name="Cabau C."/>
            <person name="Klopp C."/>
            <person name="Iampietro C."/>
            <person name="Roques C."/>
            <person name="Bouchez O."/>
            <person name="Castinel A."/>
            <person name="Donnadieu C."/>
            <person name="Parrinello H."/>
            <person name="Poncet C."/>
            <person name="Belmonte E."/>
            <person name="Gautier V."/>
            <person name="Avarre J.-C."/>
            <person name="Dugue R."/>
            <person name="Gustiano R."/>
            <person name="Ha T.T.T."/>
            <person name="Campet M."/>
            <person name="Sriphairoj K."/>
            <person name="Ribolli J."/>
            <person name="de Almeida F.L."/>
            <person name="Desvignes T."/>
            <person name="Postlethwait J.H."/>
            <person name="Bucao C.F."/>
            <person name="Robinson-Rechavi M."/>
            <person name="Bobe J."/>
            <person name="Herpin A."/>
            <person name="Guiguen Y."/>
        </authorList>
    </citation>
    <scope>NUCLEOTIDE SEQUENCE [LARGE SCALE GENOMIC DNA]</scope>
    <source>
        <strain evidence="1">YG-Dec2019</strain>
    </source>
</reference>
<sequence length="224" mass="24993">MAEASNDTRGGDFAPHAATLDGDGDENEETSEVFLSVLVHHGQVGLSFYDSKDCTLHVMPDTVDNRDLSLLDRIIQELSPRVLITSAKQERSLARFIRALGSNPDYSPEIVVYPNADFGLEVSKQRLLSAHLPFLPPSITEKDRLPYLSSCIPFDSVLMVRTIGALLKCLDRRRVGVELEESSMPVPILQFLTYSLYDLKNLSSIWNSFIIVIGSIRIGLVYHQ</sequence>
<proteinExistence type="predicted"/>
<gene>
    <name evidence="1" type="ORF">PGIGA_G00059190</name>
</gene>